<comment type="caution">
    <text evidence="1">The sequence shown here is derived from an EMBL/GenBank/DDBJ whole genome shotgun (WGS) entry which is preliminary data.</text>
</comment>
<organism evidence="1 2">
    <name type="scientific">Leishmania tarentolae</name>
    <name type="common">Sauroleishmania tarentolae</name>
    <dbReference type="NCBI Taxonomy" id="5689"/>
    <lineage>
        <taxon>Eukaryota</taxon>
        <taxon>Discoba</taxon>
        <taxon>Euglenozoa</taxon>
        <taxon>Kinetoplastea</taxon>
        <taxon>Metakinetoplastina</taxon>
        <taxon>Trypanosomatida</taxon>
        <taxon>Trypanosomatidae</taxon>
        <taxon>Leishmaniinae</taxon>
        <taxon>Leishmania</taxon>
        <taxon>lizard Leishmania</taxon>
    </lineage>
</organism>
<dbReference type="EMBL" id="BLBS01000054">
    <property type="protein sequence ID" value="GET92360.1"/>
    <property type="molecule type" value="Genomic_DNA"/>
</dbReference>
<dbReference type="Proteomes" id="UP000419144">
    <property type="component" value="Unassembled WGS sequence"/>
</dbReference>
<evidence type="ECO:0000313" key="1">
    <source>
        <dbReference type="EMBL" id="GET92360.1"/>
    </source>
</evidence>
<dbReference type="VEuPathDB" id="TriTrypDB:LtaPh_3428400"/>
<proteinExistence type="predicted"/>
<reference evidence="1" key="1">
    <citation type="submission" date="2019-11" db="EMBL/GenBank/DDBJ databases">
        <title>Leishmania tarentolae CDS.</title>
        <authorList>
            <person name="Goto Y."/>
            <person name="Yamagishi J."/>
        </authorList>
    </citation>
    <scope>NUCLEOTIDE SEQUENCE [LARGE SCALE GENOMIC DNA]</scope>
    <source>
        <strain evidence="1">Parrot Tar II</strain>
    </source>
</reference>
<accession>A0A640KRH2</accession>
<sequence>MISTKGRKRAPVIASYRYDEHVFPELPATHPLSVRRREVHRFLKGDGTLGRRAWNPSTKDELHPFPQPALHNTTTCYNGVDVVATHFPETVKGTAFLKAQETVLPAVWTNNRDRACASTTRHTYRCQALERQEAALSFLATVIRDDNNPEKRRREEGWCASTTLEGFRGNRHIVPAAEGAFDVEAHRELNNTLTSSQCGGYVKPYNRVKQLISSRKKQKQLQQNAAAESLINLYASQPGPATFKMSNADEWWDIDPVKVTSEMAKRIDEMKANPYATIFRSTTSVTTPSRLSHV</sequence>
<name>A0A640KRH2_LEITA</name>
<protein>
    <submittedName>
        <fullName evidence="1">Uncharacterized protein</fullName>
    </submittedName>
</protein>
<dbReference type="AlphaFoldDB" id="A0A640KRH2"/>
<keyword evidence="2" id="KW-1185">Reference proteome</keyword>
<evidence type="ECO:0000313" key="2">
    <source>
        <dbReference type="Proteomes" id="UP000419144"/>
    </source>
</evidence>
<gene>
    <name evidence="1" type="ORF">LtaPh_3428400</name>
</gene>
<dbReference type="OrthoDB" id="270783at2759"/>